<dbReference type="InterPro" id="IPR001228">
    <property type="entry name" value="IspD"/>
</dbReference>
<dbReference type="CDD" id="cd02516">
    <property type="entry name" value="CDP-ME_synthetase"/>
    <property type="match status" value="1"/>
</dbReference>
<dbReference type="PANTHER" id="PTHR32125:SF4">
    <property type="entry name" value="2-C-METHYL-D-ERYTHRITOL 4-PHOSPHATE CYTIDYLYLTRANSFERASE, CHLOROPLASTIC"/>
    <property type="match status" value="1"/>
</dbReference>
<evidence type="ECO:0000256" key="1">
    <source>
        <dbReference type="ARBA" id="ARBA00001282"/>
    </source>
</evidence>
<reference evidence="8" key="1">
    <citation type="submission" date="2019-12" db="EMBL/GenBank/DDBJ databases">
        <authorList>
            <person name="zhang j."/>
            <person name="sun C.M."/>
        </authorList>
    </citation>
    <scope>NUCLEOTIDE SEQUENCE</scope>
    <source>
        <strain evidence="8">NS-1</strain>
    </source>
</reference>
<proteinExistence type="inferred from homology"/>
<keyword evidence="4 7" id="KW-0808">Transferase</keyword>
<dbReference type="InterPro" id="IPR029044">
    <property type="entry name" value="Nucleotide-diphossugar_trans"/>
</dbReference>
<feature type="site" description="Transition state stabilizer" evidence="7">
    <location>
        <position position="23"/>
    </location>
</feature>
<comment type="similarity">
    <text evidence="3 7">Belongs to the IspD/TarI cytidylyltransferase family. IspD subfamily.</text>
</comment>
<feature type="site" description="Positions MEP for the nucleophilic attack" evidence="7">
    <location>
        <position position="156"/>
    </location>
</feature>
<dbReference type="KEGG" id="ifn:GM661_15855"/>
<keyword evidence="5 7" id="KW-0548">Nucleotidyltransferase</keyword>
<dbReference type="HAMAP" id="MF_00108">
    <property type="entry name" value="IspD"/>
    <property type="match status" value="1"/>
</dbReference>
<evidence type="ECO:0000256" key="6">
    <source>
        <dbReference type="ARBA" id="ARBA00023229"/>
    </source>
</evidence>
<dbReference type="PANTHER" id="PTHR32125">
    <property type="entry name" value="2-C-METHYL-D-ERYTHRITOL 4-PHOSPHATE CYTIDYLYLTRANSFERASE, CHLOROPLASTIC"/>
    <property type="match status" value="1"/>
</dbReference>
<organism evidence="8 9">
    <name type="scientific">Iocasia fonsfrigidae</name>
    <dbReference type="NCBI Taxonomy" id="2682810"/>
    <lineage>
        <taxon>Bacteria</taxon>
        <taxon>Bacillati</taxon>
        <taxon>Bacillota</taxon>
        <taxon>Clostridia</taxon>
        <taxon>Halanaerobiales</taxon>
        <taxon>Halanaerobiaceae</taxon>
        <taxon>Iocasia</taxon>
    </lineage>
</organism>
<dbReference type="EC" id="2.7.7.60" evidence="7"/>
<comment type="pathway">
    <text evidence="2 7">Isoprenoid biosynthesis; isopentenyl diphosphate biosynthesis via DXP pathway; isopentenyl diphosphate from 1-deoxy-D-xylulose 5-phosphate: step 2/6.</text>
</comment>
<dbReference type="EMBL" id="CP046640">
    <property type="protein sequence ID" value="QTL99325.1"/>
    <property type="molecule type" value="Genomic_DNA"/>
</dbReference>
<evidence type="ECO:0000313" key="9">
    <source>
        <dbReference type="Proteomes" id="UP000665020"/>
    </source>
</evidence>
<evidence type="ECO:0000256" key="2">
    <source>
        <dbReference type="ARBA" id="ARBA00004787"/>
    </source>
</evidence>
<name>A0A8A7KGW5_9FIRM</name>
<dbReference type="Pfam" id="PF01128">
    <property type="entry name" value="IspD"/>
    <property type="match status" value="1"/>
</dbReference>
<dbReference type="AlphaFoldDB" id="A0A8A7KGW5"/>
<dbReference type="PROSITE" id="PS01295">
    <property type="entry name" value="ISPD"/>
    <property type="match status" value="1"/>
</dbReference>
<evidence type="ECO:0000256" key="7">
    <source>
        <dbReference type="HAMAP-Rule" id="MF_00108"/>
    </source>
</evidence>
<comment type="catalytic activity">
    <reaction evidence="1 7">
        <text>2-C-methyl-D-erythritol 4-phosphate + CTP + H(+) = 4-CDP-2-C-methyl-D-erythritol + diphosphate</text>
        <dbReference type="Rhea" id="RHEA:13429"/>
        <dbReference type="ChEBI" id="CHEBI:15378"/>
        <dbReference type="ChEBI" id="CHEBI:33019"/>
        <dbReference type="ChEBI" id="CHEBI:37563"/>
        <dbReference type="ChEBI" id="CHEBI:57823"/>
        <dbReference type="ChEBI" id="CHEBI:58262"/>
        <dbReference type="EC" id="2.7.7.60"/>
    </reaction>
</comment>
<dbReference type="InterPro" id="IPR034683">
    <property type="entry name" value="IspD/TarI"/>
</dbReference>
<dbReference type="Gene3D" id="3.90.550.10">
    <property type="entry name" value="Spore Coat Polysaccharide Biosynthesis Protein SpsA, Chain A"/>
    <property type="match status" value="1"/>
</dbReference>
<dbReference type="InterPro" id="IPR050088">
    <property type="entry name" value="IspD/TarI_cytidylyltransf_bact"/>
</dbReference>
<dbReference type="UniPathway" id="UPA00056">
    <property type="reaction ID" value="UER00093"/>
</dbReference>
<sequence length="230" mass="25676">MMSIGVVIPAAGQGSRMNSQTNKQYLGLADRPVLAHTIALFSDNPQIKEIIVVVRQEEIKYCREKVINKYFNNKKIRIIAGGETRRESVFAGLRVFSPAINYVIIHDGARPILPVSVVERVILTVKENDAVSVGVKPKNTIKRVDGKGYVLETLDRGELVSIQTPQAFSRELIMKAHQEVASDLKVTDDAALVEFLGYQVKIISGSEENIKITTPEDMFIAESILENRRR</sequence>
<dbReference type="SUPFAM" id="SSF53448">
    <property type="entry name" value="Nucleotide-diphospho-sugar transferases"/>
    <property type="match status" value="1"/>
</dbReference>
<feature type="site" description="Positions MEP for the nucleophilic attack" evidence="7">
    <location>
        <position position="211"/>
    </location>
</feature>
<keyword evidence="6 7" id="KW-0414">Isoprene biosynthesis</keyword>
<gene>
    <name evidence="7 8" type="primary">ispD</name>
    <name evidence="8" type="ORF">GM661_15855</name>
</gene>
<dbReference type="NCBIfam" id="TIGR00453">
    <property type="entry name" value="ispD"/>
    <property type="match status" value="1"/>
</dbReference>
<dbReference type="FunFam" id="3.90.550.10:FF:000003">
    <property type="entry name" value="2-C-methyl-D-erythritol 4-phosphate cytidylyltransferase"/>
    <property type="match status" value="1"/>
</dbReference>
<comment type="function">
    <text evidence="7">Catalyzes the formation of 4-diphosphocytidyl-2-C-methyl-D-erythritol from CTP and 2-C-methyl-D-erythritol 4-phosphate (MEP).</text>
</comment>
<dbReference type="Proteomes" id="UP000665020">
    <property type="component" value="Chromosome"/>
</dbReference>
<evidence type="ECO:0000313" key="8">
    <source>
        <dbReference type="EMBL" id="QTL99325.1"/>
    </source>
</evidence>
<feature type="site" description="Transition state stabilizer" evidence="7">
    <location>
        <position position="16"/>
    </location>
</feature>
<keyword evidence="9" id="KW-1185">Reference proteome</keyword>
<protein>
    <recommendedName>
        <fullName evidence="7">2-C-methyl-D-erythritol 4-phosphate cytidylyltransferase</fullName>
        <ecNumber evidence="7">2.7.7.60</ecNumber>
    </recommendedName>
    <alternativeName>
        <fullName evidence="7">4-diphosphocytidyl-2C-methyl-D-erythritol synthase</fullName>
    </alternativeName>
    <alternativeName>
        <fullName evidence="7">MEP cytidylyltransferase</fullName>
        <shortName evidence="7">MCT</shortName>
    </alternativeName>
</protein>
<accession>A0A8A7KGW5</accession>
<dbReference type="GO" id="GO:0050518">
    <property type="term" value="F:2-C-methyl-D-erythritol 4-phosphate cytidylyltransferase activity"/>
    <property type="evidence" value="ECO:0007669"/>
    <property type="project" value="UniProtKB-UniRule"/>
</dbReference>
<dbReference type="GO" id="GO:0019288">
    <property type="term" value="P:isopentenyl diphosphate biosynthetic process, methylerythritol 4-phosphate pathway"/>
    <property type="evidence" value="ECO:0007669"/>
    <property type="project" value="UniProtKB-UniRule"/>
</dbReference>
<dbReference type="InterPro" id="IPR018294">
    <property type="entry name" value="ISPD_synthase_CS"/>
</dbReference>
<evidence type="ECO:0000256" key="5">
    <source>
        <dbReference type="ARBA" id="ARBA00022695"/>
    </source>
</evidence>
<evidence type="ECO:0000256" key="3">
    <source>
        <dbReference type="ARBA" id="ARBA00009789"/>
    </source>
</evidence>
<evidence type="ECO:0000256" key="4">
    <source>
        <dbReference type="ARBA" id="ARBA00022679"/>
    </source>
</evidence>